<accession>A0A917BVZ4</accession>
<gene>
    <name evidence="1" type="ORF">GCM10010912_00120</name>
</gene>
<reference evidence="1" key="1">
    <citation type="journal article" date="2014" name="Int. J. Syst. Evol. Microbiol.">
        <title>Complete genome sequence of Corynebacterium casei LMG S-19264T (=DSM 44701T), isolated from a smear-ripened cheese.</title>
        <authorList>
            <consortium name="US DOE Joint Genome Institute (JGI-PGF)"/>
            <person name="Walter F."/>
            <person name="Albersmeier A."/>
            <person name="Kalinowski J."/>
            <person name="Ruckert C."/>
        </authorList>
    </citation>
    <scope>NUCLEOTIDE SEQUENCE</scope>
    <source>
        <strain evidence="1">CGMCC 1.16134</strain>
    </source>
</reference>
<protein>
    <submittedName>
        <fullName evidence="1">Uncharacterized protein</fullName>
    </submittedName>
</protein>
<name>A0A917BVZ4_9BACL</name>
<dbReference type="Proteomes" id="UP000637643">
    <property type="component" value="Unassembled WGS sequence"/>
</dbReference>
<reference evidence="1" key="2">
    <citation type="submission" date="2020-09" db="EMBL/GenBank/DDBJ databases">
        <authorList>
            <person name="Sun Q."/>
            <person name="Zhou Y."/>
        </authorList>
    </citation>
    <scope>NUCLEOTIDE SEQUENCE</scope>
    <source>
        <strain evidence="1">CGMCC 1.16134</strain>
    </source>
</reference>
<organism evidence="1 2">
    <name type="scientific">Paenibacillus albidus</name>
    <dbReference type="NCBI Taxonomy" id="2041023"/>
    <lineage>
        <taxon>Bacteria</taxon>
        <taxon>Bacillati</taxon>
        <taxon>Bacillota</taxon>
        <taxon>Bacilli</taxon>
        <taxon>Bacillales</taxon>
        <taxon>Paenibacillaceae</taxon>
        <taxon>Paenibacillus</taxon>
    </lineage>
</organism>
<dbReference type="EMBL" id="BMKR01000001">
    <property type="protein sequence ID" value="GGF58914.1"/>
    <property type="molecule type" value="Genomic_DNA"/>
</dbReference>
<keyword evidence="2" id="KW-1185">Reference proteome</keyword>
<evidence type="ECO:0000313" key="2">
    <source>
        <dbReference type="Proteomes" id="UP000637643"/>
    </source>
</evidence>
<evidence type="ECO:0000313" key="1">
    <source>
        <dbReference type="EMBL" id="GGF58914.1"/>
    </source>
</evidence>
<comment type="caution">
    <text evidence="1">The sequence shown here is derived from an EMBL/GenBank/DDBJ whole genome shotgun (WGS) entry which is preliminary data.</text>
</comment>
<dbReference type="AlphaFoldDB" id="A0A917BVZ4"/>
<sequence length="45" mass="5195">MFTPTIIIKKDKIIFKYCFKASVSIDEVISGIKLMMIIKEDDNTI</sequence>
<proteinExistence type="predicted"/>